<feature type="region of interest" description="Disordered" evidence="1">
    <location>
        <begin position="1"/>
        <end position="25"/>
    </location>
</feature>
<dbReference type="AlphaFoldDB" id="A0ABD0YS00"/>
<protein>
    <submittedName>
        <fullName evidence="2">Uncharacterized protein</fullName>
    </submittedName>
</protein>
<organism evidence="2 3">
    <name type="scientific">Ranatra chinensis</name>
    <dbReference type="NCBI Taxonomy" id="642074"/>
    <lineage>
        <taxon>Eukaryota</taxon>
        <taxon>Metazoa</taxon>
        <taxon>Ecdysozoa</taxon>
        <taxon>Arthropoda</taxon>
        <taxon>Hexapoda</taxon>
        <taxon>Insecta</taxon>
        <taxon>Pterygota</taxon>
        <taxon>Neoptera</taxon>
        <taxon>Paraneoptera</taxon>
        <taxon>Hemiptera</taxon>
        <taxon>Heteroptera</taxon>
        <taxon>Panheteroptera</taxon>
        <taxon>Nepomorpha</taxon>
        <taxon>Nepidae</taxon>
        <taxon>Ranatrinae</taxon>
        <taxon>Ranatra</taxon>
    </lineage>
</organism>
<evidence type="ECO:0000256" key="1">
    <source>
        <dbReference type="SAM" id="MobiDB-lite"/>
    </source>
</evidence>
<dbReference type="EMBL" id="JBFDAA010000003">
    <property type="protein sequence ID" value="KAL1138716.1"/>
    <property type="molecule type" value="Genomic_DNA"/>
</dbReference>
<keyword evidence="3" id="KW-1185">Reference proteome</keyword>
<accession>A0ABD0YS00</accession>
<evidence type="ECO:0000313" key="2">
    <source>
        <dbReference type="EMBL" id="KAL1138716.1"/>
    </source>
</evidence>
<feature type="region of interest" description="Disordered" evidence="1">
    <location>
        <begin position="70"/>
        <end position="121"/>
    </location>
</feature>
<sequence length="121" mass="13278">MASKRRNMFQKNKTQETTENGRRLSKMQMRFGDQSAMSIRVLGMFRNTRADSIGPLWARLAVEDWVPLEAGDTDGPHHSHAATPPPIIPPVYQASTQSGADRPLKSPARDPAPGASSVILI</sequence>
<evidence type="ECO:0000313" key="3">
    <source>
        <dbReference type="Proteomes" id="UP001558652"/>
    </source>
</evidence>
<comment type="caution">
    <text evidence="2">The sequence shown here is derived from an EMBL/GenBank/DDBJ whole genome shotgun (WGS) entry which is preliminary data.</text>
</comment>
<name>A0ABD0YS00_9HEMI</name>
<dbReference type="Proteomes" id="UP001558652">
    <property type="component" value="Unassembled WGS sequence"/>
</dbReference>
<proteinExistence type="predicted"/>
<feature type="compositionally biased region" description="Basic and acidic residues" evidence="1">
    <location>
        <begin position="13"/>
        <end position="22"/>
    </location>
</feature>
<gene>
    <name evidence="2" type="ORF">AAG570_008778</name>
</gene>
<reference evidence="2 3" key="1">
    <citation type="submission" date="2024-07" db="EMBL/GenBank/DDBJ databases">
        <title>Chromosome-level genome assembly of the water stick insect Ranatra chinensis (Heteroptera: Nepidae).</title>
        <authorList>
            <person name="Liu X."/>
        </authorList>
    </citation>
    <scope>NUCLEOTIDE SEQUENCE [LARGE SCALE GENOMIC DNA]</scope>
    <source>
        <strain evidence="2">Cailab_2021Rc</strain>
        <tissue evidence="2">Muscle</tissue>
    </source>
</reference>